<evidence type="ECO:0008006" key="4">
    <source>
        <dbReference type="Google" id="ProtNLM"/>
    </source>
</evidence>
<accession>A0AAE2SCR0</accession>
<evidence type="ECO:0000313" key="2">
    <source>
        <dbReference type="EMBL" id="MBK1853881.1"/>
    </source>
</evidence>
<reference evidence="2" key="1">
    <citation type="submission" date="2021-01" db="EMBL/GenBank/DDBJ databases">
        <title>Modified the classification status of verrucomicrobia.</title>
        <authorList>
            <person name="Feng X."/>
        </authorList>
    </citation>
    <scope>NUCLEOTIDE SEQUENCE</scope>
    <source>
        <strain evidence="2">5K15</strain>
    </source>
</reference>
<keyword evidence="1" id="KW-0472">Membrane</keyword>
<sequence length="140" mass="15315">MEPVPPKDPQSPLEDVFDLEQRHPPQQPLLRSEPNPGIKFFRFMIWISPGPTCLILLSLGYNFYPLHGAVYLFLAAIITLLIGACDAFLAPGVPKENGTPLLQPLLEHSVKFAFWQILVAPATVIVLAFGLCAVAIVANA</sequence>
<protein>
    <recommendedName>
        <fullName evidence="4">Transmembrane protein</fullName>
    </recommendedName>
</protein>
<keyword evidence="3" id="KW-1185">Reference proteome</keyword>
<keyword evidence="1" id="KW-0812">Transmembrane</keyword>
<organism evidence="2 3">
    <name type="scientific">Oceaniferula flava</name>
    <dbReference type="NCBI Taxonomy" id="2800421"/>
    <lineage>
        <taxon>Bacteria</taxon>
        <taxon>Pseudomonadati</taxon>
        <taxon>Verrucomicrobiota</taxon>
        <taxon>Verrucomicrobiia</taxon>
        <taxon>Verrucomicrobiales</taxon>
        <taxon>Verrucomicrobiaceae</taxon>
        <taxon>Oceaniferula</taxon>
    </lineage>
</organism>
<name>A0AAE2SCR0_9BACT</name>
<dbReference type="EMBL" id="JAENIG010000001">
    <property type="protein sequence ID" value="MBK1853881.1"/>
    <property type="molecule type" value="Genomic_DNA"/>
</dbReference>
<feature type="transmembrane region" description="Helical" evidence="1">
    <location>
        <begin position="113"/>
        <end position="138"/>
    </location>
</feature>
<dbReference type="RefSeq" id="WP_309488485.1">
    <property type="nucleotide sequence ID" value="NZ_JAENIG010000001.1"/>
</dbReference>
<gene>
    <name evidence="2" type="ORF">JIN83_02830</name>
</gene>
<dbReference type="Proteomes" id="UP000634206">
    <property type="component" value="Unassembled WGS sequence"/>
</dbReference>
<feature type="transmembrane region" description="Helical" evidence="1">
    <location>
        <begin position="43"/>
        <end position="64"/>
    </location>
</feature>
<comment type="caution">
    <text evidence="2">The sequence shown here is derived from an EMBL/GenBank/DDBJ whole genome shotgun (WGS) entry which is preliminary data.</text>
</comment>
<keyword evidence="1" id="KW-1133">Transmembrane helix</keyword>
<evidence type="ECO:0000313" key="3">
    <source>
        <dbReference type="Proteomes" id="UP000634206"/>
    </source>
</evidence>
<proteinExistence type="predicted"/>
<dbReference type="AlphaFoldDB" id="A0AAE2SCR0"/>
<evidence type="ECO:0000256" key="1">
    <source>
        <dbReference type="SAM" id="Phobius"/>
    </source>
</evidence>
<feature type="transmembrane region" description="Helical" evidence="1">
    <location>
        <begin position="71"/>
        <end position="93"/>
    </location>
</feature>